<evidence type="ECO:0000256" key="2">
    <source>
        <dbReference type="ARBA" id="ARBA00023015"/>
    </source>
</evidence>
<dbReference type="SUPFAM" id="SSF50104">
    <property type="entry name" value="Translation proteins SH3-like domain"/>
    <property type="match status" value="1"/>
</dbReference>
<evidence type="ECO:0000256" key="3">
    <source>
        <dbReference type="ARBA" id="ARBA00023163"/>
    </source>
</evidence>
<dbReference type="SUPFAM" id="SSF82679">
    <property type="entry name" value="N-utilization substance G protein NusG, N-terminal domain"/>
    <property type="match status" value="1"/>
</dbReference>
<proteinExistence type="predicted"/>
<dbReference type="Proteomes" id="UP000237511">
    <property type="component" value="Unassembled WGS sequence"/>
</dbReference>
<evidence type="ECO:0000259" key="4">
    <source>
        <dbReference type="Pfam" id="PF02357"/>
    </source>
</evidence>
<dbReference type="AlphaFoldDB" id="A0A2S3YVW4"/>
<dbReference type="PANTHER" id="PTHR30265:SF4">
    <property type="entry name" value="KOW MOTIF FAMILY PROTEIN, EXPRESSED"/>
    <property type="match status" value="1"/>
</dbReference>
<protein>
    <recommendedName>
        <fullName evidence="4">NusG-like N-terminal domain-containing protein</fullName>
    </recommendedName>
</protein>
<dbReference type="InterPro" id="IPR036735">
    <property type="entry name" value="NGN_dom_sf"/>
</dbReference>
<sequence>MMQSGEWFVVRTRAGLQQKAVQEMQEIGLDVFCPTMRREIRHHQSKKWIMKELPLFTGYCFARLEPRDFATLRDVRNAVAVLGDASGNPVPVAWSVIERIKDAQERGDFDKLRPPVRRLKPGDSVHVKDGPLAGHYGAVTNVVGRRAIKAVVEMFGSLREVEIGLESIRRVA</sequence>
<dbReference type="InterPro" id="IPR043425">
    <property type="entry name" value="NusG-like"/>
</dbReference>
<dbReference type="RefSeq" id="WP_097526799.1">
    <property type="nucleotide sequence ID" value="NZ_LODU01000001.1"/>
</dbReference>
<dbReference type="Pfam" id="PF02357">
    <property type="entry name" value="NusG"/>
    <property type="match status" value="1"/>
</dbReference>
<name>A0A2S3YVW4_9HYPH</name>
<keyword evidence="3" id="KW-0804">Transcription</keyword>
<dbReference type="CDD" id="cd06091">
    <property type="entry name" value="KOW_NusG"/>
    <property type="match status" value="1"/>
</dbReference>
<dbReference type="PANTHER" id="PTHR30265">
    <property type="entry name" value="RHO-INTERACTING TRANSCRIPTION TERMINATION FACTOR NUSG"/>
    <property type="match status" value="1"/>
</dbReference>
<keyword evidence="1" id="KW-0889">Transcription antitermination</keyword>
<evidence type="ECO:0000313" key="6">
    <source>
        <dbReference type="Proteomes" id="UP000237511"/>
    </source>
</evidence>
<dbReference type="GO" id="GO:0006354">
    <property type="term" value="P:DNA-templated transcription elongation"/>
    <property type="evidence" value="ECO:0007669"/>
    <property type="project" value="InterPro"/>
</dbReference>
<accession>A0A2S3YVW4</accession>
<keyword evidence="2" id="KW-0805">Transcription regulation</keyword>
<dbReference type="EMBL" id="LODU01000001">
    <property type="protein sequence ID" value="POH35747.1"/>
    <property type="molecule type" value="Genomic_DNA"/>
</dbReference>
<gene>
    <name evidence="5" type="ORF">ATY31_00485</name>
</gene>
<dbReference type="Gene3D" id="3.30.70.940">
    <property type="entry name" value="NusG, N-terminal domain"/>
    <property type="match status" value="1"/>
</dbReference>
<dbReference type="InterPro" id="IPR006645">
    <property type="entry name" value="NGN-like_dom"/>
</dbReference>
<evidence type="ECO:0000256" key="1">
    <source>
        <dbReference type="ARBA" id="ARBA00022814"/>
    </source>
</evidence>
<dbReference type="InterPro" id="IPR008991">
    <property type="entry name" value="Translation_prot_SH3-like_sf"/>
</dbReference>
<evidence type="ECO:0000313" key="5">
    <source>
        <dbReference type="EMBL" id="POH35747.1"/>
    </source>
</evidence>
<feature type="domain" description="NusG-like N-terminal" evidence="4">
    <location>
        <begin position="6"/>
        <end position="100"/>
    </location>
</feature>
<dbReference type="GO" id="GO:0031564">
    <property type="term" value="P:transcription antitermination"/>
    <property type="evidence" value="ECO:0007669"/>
    <property type="project" value="UniProtKB-KW"/>
</dbReference>
<organism evidence="5 6">
    <name type="scientific">Sinorhizobium americanum</name>
    <dbReference type="NCBI Taxonomy" id="194963"/>
    <lineage>
        <taxon>Bacteria</taxon>
        <taxon>Pseudomonadati</taxon>
        <taxon>Pseudomonadota</taxon>
        <taxon>Alphaproteobacteria</taxon>
        <taxon>Hyphomicrobiales</taxon>
        <taxon>Rhizobiaceae</taxon>
        <taxon>Sinorhizobium/Ensifer group</taxon>
        <taxon>Sinorhizobium</taxon>
    </lineage>
</organism>
<comment type="caution">
    <text evidence="5">The sequence shown here is derived from an EMBL/GenBank/DDBJ whole genome shotgun (WGS) entry which is preliminary data.</text>
</comment>
<reference evidence="5 6" key="1">
    <citation type="journal article" date="2014" name="Syst. Appl. Microbiol.">
        <title>Microsymbionts of Phaseolus vulgaris in acid and alkaline soils of Mexico.</title>
        <authorList>
            <person name="Verastegui-Valdes M.M."/>
            <person name="Zhang Y.J."/>
            <person name="Rivera-Orduna F.N."/>
            <person name="Cheng H.P."/>
            <person name="Sui X.H."/>
            <person name="Wang E.T."/>
        </authorList>
    </citation>
    <scope>NUCLEOTIDE SEQUENCE [LARGE SCALE GENOMIC DNA]</scope>
    <source>
        <strain evidence="5 6">FG01</strain>
    </source>
</reference>